<dbReference type="SUPFAM" id="SSF52821">
    <property type="entry name" value="Rhodanese/Cell cycle control phosphatase"/>
    <property type="match status" value="1"/>
</dbReference>
<proteinExistence type="predicted"/>
<organism evidence="3 4">
    <name type="scientific">Fictibacillus phosphorivorans</name>
    <dbReference type="NCBI Taxonomy" id="1221500"/>
    <lineage>
        <taxon>Bacteria</taxon>
        <taxon>Bacillati</taxon>
        <taxon>Bacillota</taxon>
        <taxon>Bacilli</taxon>
        <taxon>Bacillales</taxon>
        <taxon>Fictibacillaceae</taxon>
        <taxon>Fictibacillus</taxon>
    </lineage>
</organism>
<reference evidence="3 4" key="1">
    <citation type="submission" date="2016-04" db="EMBL/GenBank/DDBJ databases">
        <title>Complete genome sequence of Fictibacillus phosphorivorans G25-29, a strain toxic to nematodes.</title>
        <authorList>
            <person name="Zheng Z."/>
        </authorList>
    </citation>
    <scope>NUCLEOTIDE SEQUENCE [LARGE SCALE GENOMIC DNA]</scope>
    <source>
        <strain evidence="3 4">G25-29</strain>
    </source>
</reference>
<dbReference type="Pfam" id="PF00581">
    <property type="entry name" value="Rhodanese"/>
    <property type="match status" value="1"/>
</dbReference>
<dbReference type="KEGG" id="fpn:ABE65_009165"/>
<dbReference type="PANTHER" id="PTHR30401">
    <property type="entry name" value="TRNA 2-SELENOURIDINE SYNTHASE"/>
    <property type="match status" value="1"/>
</dbReference>
<dbReference type="InterPro" id="IPR058840">
    <property type="entry name" value="AAA_SelU"/>
</dbReference>
<dbReference type="InterPro" id="IPR001307">
    <property type="entry name" value="Thiosulphate_STrfase_CS"/>
</dbReference>
<evidence type="ECO:0000313" key="4">
    <source>
        <dbReference type="Proteomes" id="UP000076623"/>
    </source>
</evidence>
<dbReference type="Proteomes" id="UP000076623">
    <property type="component" value="Chromosome"/>
</dbReference>
<protein>
    <recommendedName>
        <fullName evidence="2">Rhodanese domain-containing protein</fullName>
    </recommendedName>
</protein>
<dbReference type="InterPro" id="IPR027417">
    <property type="entry name" value="P-loop_NTPase"/>
</dbReference>
<dbReference type="EMBL" id="CP015378">
    <property type="protein sequence ID" value="ANC76963.1"/>
    <property type="molecule type" value="Genomic_DNA"/>
</dbReference>
<dbReference type="PROSITE" id="PS50206">
    <property type="entry name" value="RHODANESE_3"/>
    <property type="match status" value="1"/>
</dbReference>
<evidence type="ECO:0000256" key="1">
    <source>
        <dbReference type="ARBA" id="ARBA00023266"/>
    </source>
</evidence>
<dbReference type="InterPro" id="IPR001763">
    <property type="entry name" value="Rhodanese-like_dom"/>
</dbReference>
<name>A0A160IL98_9BACL</name>
<dbReference type="Pfam" id="PF26341">
    <property type="entry name" value="AAA_SelU"/>
    <property type="match status" value="1"/>
</dbReference>
<dbReference type="GO" id="GO:0043828">
    <property type="term" value="F:tRNA 2-selenouridine synthase activity"/>
    <property type="evidence" value="ECO:0007669"/>
    <property type="project" value="InterPro"/>
</dbReference>
<sequence length="348" mass="40217">MNNVKTISIDEIDEDHYLLFDVRSPKEFEEYHIPGAYNVSIFSNEERAEIGTLYKQDSKEAAMERGLQVVAPKLPSIYKEIHTKSKEHPEKKVVIYCARGGFRSQSIAQTMNMMGMDTLQLDGGIRSYRKRIESAFRKMVAEPRNIIVLEGHTGTMKTKLLKELQEEGYPVLNLEEMAGHKGSIFGNIGEHPSSQKKFESSLYERLKEIENSSSIIIESESKRIGRAIVPDFLLEGKYSGVRIHVELPFHLRVQYICNVYEPLLHKDEIVEAIHKLSRRLPPSVMADIQENLKALHYDKVVSLLLENYYDPKYDYAKQKYDSECIKLSSQSYQEMYSEVKKQLDRLLN</sequence>
<dbReference type="InterPro" id="IPR017582">
    <property type="entry name" value="SelU"/>
</dbReference>
<dbReference type="Gene3D" id="3.40.250.10">
    <property type="entry name" value="Rhodanese-like domain"/>
    <property type="match status" value="1"/>
</dbReference>
<evidence type="ECO:0000259" key="2">
    <source>
        <dbReference type="PROSITE" id="PS50206"/>
    </source>
</evidence>
<accession>A0A160IL98</accession>
<dbReference type="STRING" id="1221500.ABE65_009165"/>
<dbReference type="AlphaFoldDB" id="A0A160IL98"/>
<keyword evidence="1" id="KW-0711">Selenium</keyword>
<keyword evidence="4" id="KW-1185">Reference proteome</keyword>
<dbReference type="InterPro" id="IPR036873">
    <property type="entry name" value="Rhodanese-like_dom_sf"/>
</dbReference>
<gene>
    <name evidence="3" type="ORF">ABE65_009165</name>
</gene>
<dbReference type="GO" id="GO:0004792">
    <property type="term" value="F:thiosulfate-cyanide sulfurtransferase activity"/>
    <property type="evidence" value="ECO:0007669"/>
    <property type="project" value="InterPro"/>
</dbReference>
<dbReference type="SMART" id="SM00450">
    <property type="entry name" value="RHOD"/>
    <property type="match status" value="1"/>
</dbReference>
<dbReference type="PANTHER" id="PTHR30401:SF0">
    <property type="entry name" value="TRNA 2-SELENOURIDINE SYNTHASE"/>
    <property type="match status" value="1"/>
</dbReference>
<dbReference type="PROSITE" id="PS00380">
    <property type="entry name" value="RHODANESE_1"/>
    <property type="match status" value="1"/>
</dbReference>
<evidence type="ECO:0000313" key="3">
    <source>
        <dbReference type="EMBL" id="ANC76963.1"/>
    </source>
</evidence>
<dbReference type="NCBIfam" id="NF008750">
    <property type="entry name" value="PRK11784.1-2"/>
    <property type="match status" value="1"/>
</dbReference>
<dbReference type="Gene3D" id="3.40.50.300">
    <property type="entry name" value="P-loop containing nucleotide triphosphate hydrolases"/>
    <property type="match status" value="1"/>
</dbReference>
<dbReference type="GO" id="GO:0002098">
    <property type="term" value="P:tRNA wobble uridine modification"/>
    <property type="evidence" value="ECO:0007669"/>
    <property type="project" value="InterPro"/>
</dbReference>
<feature type="domain" description="Rhodanese" evidence="2">
    <location>
        <begin position="13"/>
        <end position="137"/>
    </location>
</feature>
<dbReference type="RefSeq" id="WP_066393903.1">
    <property type="nucleotide sequence ID" value="NZ_CP015378.1"/>
</dbReference>
<dbReference type="NCBIfam" id="TIGR03167">
    <property type="entry name" value="tRNA_sel_U_synt"/>
    <property type="match status" value="1"/>
</dbReference>